<name>A0A5N5X1V2_9EURO</name>
<dbReference type="EMBL" id="ML732207">
    <property type="protein sequence ID" value="KAB8074589.1"/>
    <property type="molecule type" value="Genomic_DNA"/>
</dbReference>
<gene>
    <name evidence="2" type="ORF">BDV29DRAFT_156472</name>
</gene>
<accession>A0A5N5X1V2</accession>
<dbReference type="AlphaFoldDB" id="A0A5N5X1V2"/>
<reference evidence="2 3" key="1">
    <citation type="submission" date="2019-04" db="EMBL/GenBank/DDBJ databases">
        <title>Friends and foes A comparative genomics study of 23 Aspergillus species from section Flavi.</title>
        <authorList>
            <consortium name="DOE Joint Genome Institute"/>
            <person name="Kjaerbolling I."/>
            <person name="Vesth T."/>
            <person name="Frisvad J.C."/>
            <person name="Nybo J.L."/>
            <person name="Theobald S."/>
            <person name="Kildgaard S."/>
            <person name="Isbrandt T."/>
            <person name="Kuo A."/>
            <person name="Sato A."/>
            <person name="Lyhne E.K."/>
            <person name="Kogle M.E."/>
            <person name="Wiebenga A."/>
            <person name="Kun R.S."/>
            <person name="Lubbers R.J."/>
            <person name="Makela M.R."/>
            <person name="Barry K."/>
            <person name="Chovatia M."/>
            <person name="Clum A."/>
            <person name="Daum C."/>
            <person name="Haridas S."/>
            <person name="He G."/>
            <person name="LaButti K."/>
            <person name="Lipzen A."/>
            <person name="Mondo S."/>
            <person name="Riley R."/>
            <person name="Salamov A."/>
            <person name="Simmons B.A."/>
            <person name="Magnuson J.K."/>
            <person name="Henrissat B."/>
            <person name="Mortensen U.H."/>
            <person name="Larsen T.O."/>
            <person name="Devries R.P."/>
            <person name="Grigoriev I.V."/>
            <person name="Machida M."/>
            <person name="Baker S.E."/>
            <person name="Andersen M.R."/>
        </authorList>
    </citation>
    <scope>NUCLEOTIDE SEQUENCE [LARGE SCALE GENOMIC DNA]</scope>
    <source>
        <strain evidence="2 3">CBS 151.66</strain>
    </source>
</reference>
<sequence length="259" mass="29071">MSQAGSSVASNGREPGDKRLPDEEAAKSSLEMILRSGGLATAQLAHVPKARPLSPKRRPPQRPTPEWESTEEISHRDFSISYSDVYDDLIAEAVTLDSSSITPSIRDIPAPEGVQEHVFLVENLSRRAIHVLGEAFNVTSEFFEEHLLNSGYSGAQYNDPPARIWKIAGLTKSYALIQLFRPTYRLPPHLSGLDLENLLKGRLEFALGKSEHELEARTNIFRSEWVLQRDPGRKSGKSREIGLMERATIWMQNSENRHC</sequence>
<protein>
    <submittedName>
        <fullName evidence="2">Uncharacterized protein</fullName>
    </submittedName>
</protein>
<evidence type="ECO:0000313" key="3">
    <source>
        <dbReference type="Proteomes" id="UP000326565"/>
    </source>
</evidence>
<dbReference type="OrthoDB" id="3231000at2759"/>
<keyword evidence="3" id="KW-1185">Reference proteome</keyword>
<feature type="region of interest" description="Disordered" evidence="1">
    <location>
        <begin position="44"/>
        <end position="73"/>
    </location>
</feature>
<evidence type="ECO:0000256" key="1">
    <source>
        <dbReference type="SAM" id="MobiDB-lite"/>
    </source>
</evidence>
<evidence type="ECO:0000313" key="2">
    <source>
        <dbReference type="EMBL" id="KAB8074589.1"/>
    </source>
</evidence>
<feature type="compositionally biased region" description="Polar residues" evidence="1">
    <location>
        <begin position="1"/>
        <end position="10"/>
    </location>
</feature>
<proteinExistence type="predicted"/>
<feature type="region of interest" description="Disordered" evidence="1">
    <location>
        <begin position="1"/>
        <end position="32"/>
    </location>
</feature>
<organism evidence="2 3">
    <name type="scientific">Aspergillus leporis</name>
    <dbReference type="NCBI Taxonomy" id="41062"/>
    <lineage>
        <taxon>Eukaryota</taxon>
        <taxon>Fungi</taxon>
        <taxon>Dikarya</taxon>
        <taxon>Ascomycota</taxon>
        <taxon>Pezizomycotina</taxon>
        <taxon>Eurotiomycetes</taxon>
        <taxon>Eurotiomycetidae</taxon>
        <taxon>Eurotiales</taxon>
        <taxon>Aspergillaceae</taxon>
        <taxon>Aspergillus</taxon>
        <taxon>Aspergillus subgen. Circumdati</taxon>
    </lineage>
</organism>
<feature type="compositionally biased region" description="Basic and acidic residues" evidence="1">
    <location>
        <begin position="14"/>
        <end position="26"/>
    </location>
</feature>
<dbReference type="Proteomes" id="UP000326565">
    <property type="component" value="Unassembled WGS sequence"/>
</dbReference>